<comment type="caution">
    <text evidence="1">The sequence shown here is derived from an EMBL/GenBank/DDBJ whole genome shotgun (WGS) entry which is preliminary data.</text>
</comment>
<reference evidence="1 2" key="1">
    <citation type="journal article" date="2016" name="Antonie Van Leeuwenhoek">
        <title>Dongia soli sp. nov., isolated from soil from Dokdo, Korea.</title>
        <authorList>
            <person name="Kim D.U."/>
            <person name="Lee H."/>
            <person name="Kim H."/>
            <person name="Kim S.G."/>
            <person name="Ka J.O."/>
        </authorList>
    </citation>
    <scope>NUCLEOTIDE SEQUENCE [LARGE SCALE GENOMIC DNA]</scope>
    <source>
        <strain evidence="1 2">D78</strain>
    </source>
</reference>
<dbReference type="RefSeq" id="WP_320506604.1">
    <property type="nucleotide sequence ID" value="NZ_JAXCLW010000001.1"/>
</dbReference>
<evidence type="ECO:0000313" key="1">
    <source>
        <dbReference type="EMBL" id="MDY0881545.1"/>
    </source>
</evidence>
<dbReference type="Pfam" id="PF19420">
    <property type="entry name" value="DDAH_eukar"/>
    <property type="match status" value="1"/>
</dbReference>
<sequence length="311" mass="35427">MMPRTVAPRLKTLDRPALLMNLPLSLATDEPNNILMQQMSDAERLIDHRKALHQFTELYHFLAQRAVVYLLPSTPKLQDQAYVANLGIVLPHLRDETVVVSRFRSTPRLAEAPVGIDFFNLMHFHVHLPPERGADGEALYFEGEADLKYLRDDIYIGAHGLRTSLNALAWFSQSFGMKIIPYRIADEYLYHLDCCLFVIDAENVILCRDRTNEVTLRAIERECNVVEASVENVRSGLTNSLIIGQYLLCDSPISEISRTHDYYESEKAKIARLEEISVQHGLELRIFNLSEFMKSGAALSCLAMRLNHVRG</sequence>
<dbReference type="SUPFAM" id="SSF55909">
    <property type="entry name" value="Pentein"/>
    <property type="match status" value="1"/>
</dbReference>
<dbReference type="Proteomes" id="UP001279642">
    <property type="component" value="Unassembled WGS sequence"/>
</dbReference>
<gene>
    <name evidence="1" type="ORF">SMD27_01690</name>
</gene>
<protein>
    <submittedName>
        <fullName evidence="1">Arginine deiminase-related protein</fullName>
    </submittedName>
</protein>
<proteinExistence type="predicted"/>
<keyword evidence="2" id="KW-1185">Reference proteome</keyword>
<evidence type="ECO:0000313" key="2">
    <source>
        <dbReference type="Proteomes" id="UP001279642"/>
    </source>
</evidence>
<dbReference type="EMBL" id="JAXCLW010000001">
    <property type="protein sequence ID" value="MDY0881545.1"/>
    <property type="molecule type" value="Genomic_DNA"/>
</dbReference>
<dbReference type="Gene3D" id="3.75.10.10">
    <property type="entry name" value="L-arginine/glycine Amidinotransferase, Chain A"/>
    <property type="match status" value="1"/>
</dbReference>
<accession>A0ABU5E5F5</accession>
<name>A0ABU5E5F5_9PROT</name>
<organism evidence="1 2">
    <name type="scientific">Dongia soli</name>
    <dbReference type="NCBI Taxonomy" id="600628"/>
    <lineage>
        <taxon>Bacteria</taxon>
        <taxon>Pseudomonadati</taxon>
        <taxon>Pseudomonadota</taxon>
        <taxon>Alphaproteobacteria</taxon>
        <taxon>Rhodospirillales</taxon>
        <taxon>Dongiaceae</taxon>
        <taxon>Dongia</taxon>
    </lineage>
</organism>